<evidence type="ECO:0000256" key="2">
    <source>
        <dbReference type="ARBA" id="ARBA00023002"/>
    </source>
</evidence>
<dbReference type="GO" id="GO:0005829">
    <property type="term" value="C:cytosol"/>
    <property type="evidence" value="ECO:0007669"/>
    <property type="project" value="TreeGrafter"/>
</dbReference>
<evidence type="ECO:0000256" key="3">
    <source>
        <dbReference type="ARBA" id="ARBA00023141"/>
    </source>
</evidence>
<name>A0A6L5XDU4_9BACT</name>
<dbReference type="GO" id="GO:0004764">
    <property type="term" value="F:shikimate 3-dehydrogenase (NADP+) activity"/>
    <property type="evidence" value="ECO:0007669"/>
    <property type="project" value="InterPro"/>
</dbReference>
<evidence type="ECO:0000259" key="4">
    <source>
        <dbReference type="Pfam" id="PF08501"/>
    </source>
</evidence>
<organism evidence="5 6">
    <name type="scientific">Sodaliphilus pleomorphus</name>
    <dbReference type="NCBI Taxonomy" id="2606626"/>
    <lineage>
        <taxon>Bacteria</taxon>
        <taxon>Pseudomonadati</taxon>
        <taxon>Bacteroidota</taxon>
        <taxon>Bacteroidia</taxon>
        <taxon>Bacteroidales</taxon>
        <taxon>Muribaculaceae</taxon>
        <taxon>Sodaliphilus</taxon>
    </lineage>
</organism>
<dbReference type="AlphaFoldDB" id="A0A6L5XDU4"/>
<dbReference type="Gene3D" id="3.40.50.10860">
    <property type="entry name" value="Leucine Dehydrogenase, chain A, domain 1"/>
    <property type="match status" value="1"/>
</dbReference>
<protein>
    <submittedName>
        <fullName evidence="5">Shikimate dehydrogenase</fullName>
    </submittedName>
</protein>
<dbReference type="GO" id="GO:0019632">
    <property type="term" value="P:shikimate metabolic process"/>
    <property type="evidence" value="ECO:0007669"/>
    <property type="project" value="TreeGrafter"/>
</dbReference>
<dbReference type="EMBL" id="VULT01000013">
    <property type="protein sequence ID" value="MSS17845.1"/>
    <property type="molecule type" value="Genomic_DNA"/>
</dbReference>
<dbReference type="Pfam" id="PF08501">
    <property type="entry name" value="Shikimate_dh_N"/>
    <property type="match status" value="1"/>
</dbReference>
<feature type="domain" description="Shikimate dehydrogenase substrate binding N-terminal" evidence="4">
    <location>
        <begin position="13"/>
        <end position="94"/>
    </location>
</feature>
<dbReference type="SUPFAM" id="SSF51735">
    <property type="entry name" value="NAD(P)-binding Rossmann-fold domains"/>
    <property type="match status" value="1"/>
</dbReference>
<dbReference type="GO" id="GO:0009073">
    <property type="term" value="P:aromatic amino acid family biosynthetic process"/>
    <property type="evidence" value="ECO:0007669"/>
    <property type="project" value="UniProtKB-KW"/>
</dbReference>
<comment type="caution">
    <text evidence="5">The sequence shown here is derived from an EMBL/GenBank/DDBJ whole genome shotgun (WGS) entry which is preliminary data.</text>
</comment>
<keyword evidence="3" id="KW-0057">Aromatic amino acid biosynthesis</keyword>
<dbReference type="PANTHER" id="PTHR21089">
    <property type="entry name" value="SHIKIMATE DEHYDROGENASE"/>
    <property type="match status" value="1"/>
</dbReference>
<keyword evidence="3" id="KW-0028">Amino-acid biosynthesis</keyword>
<dbReference type="InterPro" id="IPR046346">
    <property type="entry name" value="Aminoacid_DH-like_N_sf"/>
</dbReference>
<evidence type="ECO:0000313" key="6">
    <source>
        <dbReference type="Proteomes" id="UP000483362"/>
    </source>
</evidence>
<dbReference type="RefSeq" id="WP_154328939.1">
    <property type="nucleotide sequence ID" value="NZ_CP045696.1"/>
</dbReference>
<keyword evidence="6" id="KW-1185">Reference proteome</keyword>
<accession>A0A6L5XDU4</accession>
<evidence type="ECO:0000313" key="5">
    <source>
        <dbReference type="EMBL" id="MSS17845.1"/>
    </source>
</evidence>
<dbReference type="GO" id="GO:0050661">
    <property type="term" value="F:NADP binding"/>
    <property type="evidence" value="ECO:0007669"/>
    <property type="project" value="TreeGrafter"/>
</dbReference>
<dbReference type="CDD" id="cd01065">
    <property type="entry name" value="NAD_bind_Shikimate_DH"/>
    <property type="match status" value="1"/>
</dbReference>
<dbReference type="Gene3D" id="3.40.50.720">
    <property type="entry name" value="NAD(P)-binding Rossmann-like Domain"/>
    <property type="match status" value="1"/>
</dbReference>
<sequence>MAALNTTKKLYGLIGYPLAHSFSMDYFNQKFKAEHIDAEYLNFEIEDIGQLMEVISEYPNLDGLNVTAPYKEQVIPYLDSIDDGARNIGAVNVIKFIRNDRENELKLRGYNSDVIGFGKSIEPYIDAKHRQAMVLGSGGASKAVSYALNKFGVEVMHVSRKKSASTVTYEELTKAMVHEHKIIVNTTPLGMFPDVDKCPDFPYRFLTKEHLCYDLIYNPDETLFMKQSKEHGAEVKNGLEMLLLQGFAAYEIWTK</sequence>
<dbReference type="PANTHER" id="PTHR21089:SF1">
    <property type="entry name" value="BIFUNCTIONAL 3-DEHYDROQUINATE DEHYDRATASE_SHIKIMATE DEHYDROGENASE, CHLOROPLASTIC"/>
    <property type="match status" value="1"/>
</dbReference>
<dbReference type="SUPFAM" id="SSF53223">
    <property type="entry name" value="Aminoacid dehydrogenase-like, N-terminal domain"/>
    <property type="match status" value="1"/>
</dbReference>
<comment type="pathway">
    <text evidence="1">Metabolic intermediate biosynthesis; chorismate biosynthesis; chorismate from D-erythrose 4-phosphate and phosphoenolpyruvate: step 4/7.</text>
</comment>
<dbReference type="InterPro" id="IPR013708">
    <property type="entry name" value="Shikimate_DH-bd_N"/>
</dbReference>
<gene>
    <name evidence="5" type="ORF">FYJ29_08775</name>
</gene>
<reference evidence="5 6" key="1">
    <citation type="submission" date="2019-08" db="EMBL/GenBank/DDBJ databases">
        <title>In-depth cultivation of the pig gut microbiome towards novel bacterial diversity and tailored functional studies.</title>
        <authorList>
            <person name="Wylensek D."/>
            <person name="Hitch T.C.A."/>
            <person name="Clavel T."/>
        </authorList>
    </citation>
    <scope>NUCLEOTIDE SEQUENCE [LARGE SCALE GENOMIC DNA]</scope>
    <source>
        <strain evidence="5 6">Oil-RF-744-WCA-WT-10</strain>
    </source>
</reference>
<evidence type="ECO:0000256" key="1">
    <source>
        <dbReference type="ARBA" id="ARBA00004871"/>
    </source>
</evidence>
<proteinExistence type="predicted"/>
<dbReference type="InterPro" id="IPR036291">
    <property type="entry name" value="NAD(P)-bd_dom_sf"/>
</dbReference>
<dbReference type="Proteomes" id="UP000483362">
    <property type="component" value="Unassembled WGS sequence"/>
</dbReference>
<keyword evidence="2" id="KW-0560">Oxidoreductase</keyword>
<dbReference type="InterPro" id="IPR022893">
    <property type="entry name" value="Shikimate_DH_fam"/>
</dbReference>
<dbReference type="GO" id="GO:0009423">
    <property type="term" value="P:chorismate biosynthetic process"/>
    <property type="evidence" value="ECO:0007669"/>
    <property type="project" value="TreeGrafter"/>
</dbReference>